<sequence length="129" mass="14281">MLRRNRLQCYLWLAAGCISLALGIIGIVLPLLPTTPFLLLAAFCFARGSEKLHSWLVNHPRLGPPIRDWETYRAISKRGKVMAMIAIVAVFVISILAGVATYVIAIQAVVLSAVSIFILTRPHPPHEKR</sequence>
<dbReference type="Proteomes" id="UP001148313">
    <property type="component" value="Unassembled WGS sequence"/>
</dbReference>
<dbReference type="EMBL" id="JAPJZH010000004">
    <property type="protein sequence ID" value="MDA4845418.1"/>
    <property type="molecule type" value="Genomic_DNA"/>
</dbReference>
<dbReference type="RefSeq" id="WP_271089042.1">
    <property type="nucleotide sequence ID" value="NZ_JAPJZH010000004.1"/>
</dbReference>
<accession>A0ABT4VL23</accession>
<keyword evidence="1" id="KW-1133">Transmembrane helix</keyword>
<protein>
    <submittedName>
        <fullName evidence="2">YbaN family protein</fullName>
    </submittedName>
</protein>
<dbReference type="PROSITE" id="PS51257">
    <property type="entry name" value="PROKAR_LIPOPROTEIN"/>
    <property type="match status" value="1"/>
</dbReference>
<organism evidence="2 3">
    <name type="scientific">Hoeflea poritis</name>
    <dbReference type="NCBI Taxonomy" id="2993659"/>
    <lineage>
        <taxon>Bacteria</taxon>
        <taxon>Pseudomonadati</taxon>
        <taxon>Pseudomonadota</taxon>
        <taxon>Alphaproteobacteria</taxon>
        <taxon>Hyphomicrobiales</taxon>
        <taxon>Rhizobiaceae</taxon>
        <taxon>Hoeflea</taxon>
    </lineage>
</organism>
<comment type="caution">
    <text evidence="2">The sequence shown here is derived from an EMBL/GenBank/DDBJ whole genome shotgun (WGS) entry which is preliminary data.</text>
</comment>
<gene>
    <name evidence="2" type="ORF">OOZ53_08665</name>
</gene>
<feature type="transmembrane region" description="Helical" evidence="1">
    <location>
        <begin position="9"/>
        <end position="31"/>
    </location>
</feature>
<dbReference type="Pfam" id="PF04304">
    <property type="entry name" value="DUF454"/>
    <property type="match status" value="1"/>
</dbReference>
<keyword evidence="3" id="KW-1185">Reference proteome</keyword>
<evidence type="ECO:0000256" key="1">
    <source>
        <dbReference type="SAM" id="Phobius"/>
    </source>
</evidence>
<feature type="transmembrane region" description="Helical" evidence="1">
    <location>
        <begin position="79"/>
        <end position="96"/>
    </location>
</feature>
<dbReference type="InterPro" id="IPR007401">
    <property type="entry name" value="DUF454"/>
</dbReference>
<evidence type="ECO:0000313" key="2">
    <source>
        <dbReference type="EMBL" id="MDA4845418.1"/>
    </source>
</evidence>
<keyword evidence="1" id="KW-0472">Membrane</keyword>
<reference evidence="2" key="1">
    <citation type="submission" date="2022-11" db="EMBL/GenBank/DDBJ databases">
        <title>Hoeflea poritis sp. nov., isolated from scleractinian coral Porites lutea.</title>
        <authorList>
            <person name="Zhang G."/>
            <person name="Wei Q."/>
            <person name="Cai L."/>
        </authorList>
    </citation>
    <scope>NUCLEOTIDE SEQUENCE</scope>
    <source>
        <strain evidence="2">E7-10</strain>
    </source>
</reference>
<dbReference type="PANTHER" id="PTHR35813">
    <property type="entry name" value="INNER MEMBRANE PROTEIN YBAN"/>
    <property type="match status" value="1"/>
</dbReference>
<dbReference type="PANTHER" id="PTHR35813:SF1">
    <property type="entry name" value="INNER MEMBRANE PROTEIN YBAN"/>
    <property type="match status" value="1"/>
</dbReference>
<keyword evidence="1" id="KW-0812">Transmembrane</keyword>
<evidence type="ECO:0000313" key="3">
    <source>
        <dbReference type="Proteomes" id="UP001148313"/>
    </source>
</evidence>
<name>A0ABT4VL23_9HYPH</name>
<proteinExistence type="predicted"/>
<dbReference type="PIRSF" id="PIRSF016789">
    <property type="entry name" value="DUF454"/>
    <property type="match status" value="1"/>
</dbReference>